<evidence type="ECO:0000259" key="1">
    <source>
        <dbReference type="PROSITE" id="PS51199"/>
    </source>
</evidence>
<evidence type="ECO:0000313" key="4">
    <source>
        <dbReference type="Proteomes" id="UP000094598"/>
    </source>
</evidence>
<reference evidence="3 5" key="2">
    <citation type="submission" date="2019-05" db="EMBL/GenBank/DDBJ databases">
        <title>Genome sequence of Moorella thermoacetica ATCC 33924.</title>
        <authorList>
            <person name="Poehlein A."/>
            <person name="Bengelsdorf F.R."/>
            <person name="Duerre P."/>
            <person name="Daniel R."/>
        </authorList>
    </citation>
    <scope>NUCLEOTIDE SEQUENCE [LARGE SCALE GENOMIC DNA]</scope>
    <source>
        <strain evidence="3 5">ATCC 33924</strain>
    </source>
</reference>
<evidence type="ECO:0000313" key="3">
    <source>
        <dbReference type="EMBL" id="TYL15711.1"/>
    </source>
</evidence>
<dbReference type="InterPro" id="IPR007694">
    <property type="entry name" value="DNA_helicase_DnaB-like_C"/>
</dbReference>
<dbReference type="PANTHER" id="PTHR30153:SF2">
    <property type="entry name" value="REPLICATIVE DNA HELICASE"/>
    <property type="match status" value="1"/>
</dbReference>
<dbReference type="PROSITE" id="PS51199">
    <property type="entry name" value="SF4_HELICASE"/>
    <property type="match status" value="1"/>
</dbReference>
<dbReference type="EMBL" id="VCDX01000001">
    <property type="protein sequence ID" value="TYL15711.1"/>
    <property type="molecule type" value="Genomic_DNA"/>
</dbReference>
<dbReference type="EMBL" id="CP017019">
    <property type="protein sequence ID" value="AOQ24751.1"/>
    <property type="molecule type" value="Genomic_DNA"/>
</dbReference>
<dbReference type="Pfam" id="PF03796">
    <property type="entry name" value="DnaB_C"/>
    <property type="match status" value="1"/>
</dbReference>
<reference evidence="2 4" key="1">
    <citation type="submission" date="2016-08" db="EMBL/GenBank/DDBJ databases">
        <title>Moorella thermoacetica DSM 103132.</title>
        <authorList>
            <person name="Jendresen C.B."/>
            <person name="Redl S.M."/>
            <person name="Jensen T.O."/>
            <person name="Nielsen A.T."/>
        </authorList>
    </citation>
    <scope>NUCLEOTIDE SEQUENCE [LARGE SCALE GENOMIC DNA]</scope>
    <source>
        <strain evidence="2 4">DSM 103132</strain>
    </source>
</reference>
<dbReference type="InterPro" id="IPR027417">
    <property type="entry name" value="P-loop_NTPase"/>
</dbReference>
<dbReference type="GO" id="GO:0006260">
    <property type="term" value="P:DNA replication"/>
    <property type="evidence" value="ECO:0007669"/>
    <property type="project" value="InterPro"/>
</dbReference>
<keyword evidence="5" id="KW-1185">Reference proteome</keyword>
<keyword evidence="2" id="KW-0347">Helicase</keyword>
<keyword evidence="2" id="KW-0547">Nucleotide-binding</keyword>
<protein>
    <submittedName>
        <fullName evidence="2">Replicative DNA helicase</fullName>
        <ecNumber evidence="2">3.6.4.12</ecNumber>
    </submittedName>
</protein>
<gene>
    <name evidence="2" type="primary">dnaC_2</name>
    <name evidence="2" type="ORF">Maut_02323</name>
    <name evidence="3" type="ORF">MTAT_04500</name>
</gene>
<keyword evidence="2" id="KW-0378">Hydrolase</keyword>
<dbReference type="GO" id="GO:0016787">
    <property type="term" value="F:hydrolase activity"/>
    <property type="evidence" value="ECO:0007669"/>
    <property type="project" value="UniProtKB-KW"/>
</dbReference>
<name>A0AAC9MVK5_NEOTH</name>
<dbReference type="SUPFAM" id="SSF52540">
    <property type="entry name" value="P-loop containing nucleoside triphosphate hydrolases"/>
    <property type="match status" value="1"/>
</dbReference>
<dbReference type="AlphaFoldDB" id="A0AAC9MVK5"/>
<keyword evidence="2" id="KW-0067">ATP-binding</keyword>
<evidence type="ECO:0000313" key="5">
    <source>
        <dbReference type="Proteomes" id="UP000322283"/>
    </source>
</evidence>
<dbReference type="GO" id="GO:0005524">
    <property type="term" value="F:ATP binding"/>
    <property type="evidence" value="ECO:0007669"/>
    <property type="project" value="InterPro"/>
</dbReference>
<evidence type="ECO:0000313" key="2">
    <source>
        <dbReference type="EMBL" id="AOQ24751.1"/>
    </source>
</evidence>
<dbReference type="Gene3D" id="3.40.50.300">
    <property type="entry name" value="P-loop containing nucleotide triphosphate hydrolases"/>
    <property type="match status" value="1"/>
</dbReference>
<dbReference type="RefSeq" id="WP_081328589.1">
    <property type="nucleotide sequence ID" value="NZ_CP017019.1"/>
</dbReference>
<proteinExistence type="predicted"/>
<sequence>MLKTIQEMDKYCHRRGEMAGMSTGFPLLDQYTEGLQPGLILVGGQSNSGKTAFLSQIAWQMATHPKNNAYVLFFSLDDMAFDVLPRIVACDQQIPINAVKIPKKYKDDPEITRKREMGIKRLIDHVKHFKIYDQVNGQSDIKFIEETIKRHLVELEAAGDNRRMAVFIDNFYDIDAIDVPETRTSNNAKYEYIAEELDRIAQVYQIPVVCSAEFRKLNGNKRPTLDDIRETVKVVYKSKLILLVYNEVGLKGENASVYFTTEDTVNKQPVLEVHFAKNKFTSFKQRLFYHFYPAYSYLEEVTAGNLRRYQALMG</sequence>
<accession>A0AAC9MVK5</accession>
<dbReference type="Proteomes" id="UP000322283">
    <property type="component" value="Unassembled WGS sequence"/>
</dbReference>
<dbReference type="GO" id="GO:0003678">
    <property type="term" value="F:DNA helicase activity"/>
    <property type="evidence" value="ECO:0007669"/>
    <property type="project" value="UniProtKB-EC"/>
</dbReference>
<dbReference type="PANTHER" id="PTHR30153">
    <property type="entry name" value="REPLICATIVE DNA HELICASE DNAB"/>
    <property type="match status" value="1"/>
</dbReference>
<dbReference type="GO" id="GO:0005829">
    <property type="term" value="C:cytosol"/>
    <property type="evidence" value="ECO:0007669"/>
    <property type="project" value="TreeGrafter"/>
</dbReference>
<feature type="domain" description="SF4 helicase" evidence="1">
    <location>
        <begin position="14"/>
        <end position="305"/>
    </location>
</feature>
<organism evidence="2 4">
    <name type="scientific">Neomoorella thermoacetica</name>
    <name type="common">Clostridium thermoaceticum</name>
    <dbReference type="NCBI Taxonomy" id="1525"/>
    <lineage>
        <taxon>Bacteria</taxon>
        <taxon>Bacillati</taxon>
        <taxon>Bacillota</taxon>
        <taxon>Clostridia</taxon>
        <taxon>Neomoorellales</taxon>
        <taxon>Neomoorellaceae</taxon>
        <taxon>Neomoorella</taxon>
    </lineage>
</organism>
<dbReference type="EC" id="3.6.4.12" evidence="2"/>
<dbReference type="Proteomes" id="UP000094598">
    <property type="component" value="Chromosome"/>
</dbReference>